<evidence type="ECO:0000313" key="1">
    <source>
        <dbReference type="EMBL" id="KZL17942.1"/>
    </source>
</evidence>
<proteinExistence type="predicted"/>
<evidence type="ECO:0008006" key="3">
    <source>
        <dbReference type="Google" id="ProtNLM"/>
    </source>
</evidence>
<dbReference type="OrthoDB" id="7157988at2"/>
<sequence>MSNASCSNQISTCISHALRQATRDHSPFPHWTADNILPCKTLSELQHLPTCQLELDHRDGQRASNNKFRQYLHGDTFIKYEVEQEISAVFQSPSIVELLSTMCAIDLSGCFLRIEYACDKDGFWLEPHTDIGAKKFTLLLYLSRSCGKDLGTSLYSDKHTFHSNAPWAPNRAVFFVPSDRSWHGFHKRRITNPRKSLIINYVCPAWRAKNELAFPQTLTDRSTNGAKQELTPT</sequence>
<dbReference type="AlphaFoldDB" id="A0A165XQG9"/>
<dbReference type="Gene3D" id="2.60.120.620">
    <property type="entry name" value="q2cbj1_9rhob like domain"/>
    <property type="match status" value="1"/>
</dbReference>
<reference evidence="1 2" key="1">
    <citation type="journal article" date="2016" name="Front. Microbiol.">
        <title>Comparative Genomic Analysis Reveals a Diverse Repertoire of Genes Involved in Prokaryote-Eukaryote Interactions within the Pseudovibrio Genus.</title>
        <authorList>
            <person name="Romano S."/>
            <person name="Fernandez-Guerra A."/>
            <person name="Reen F.J."/>
            <person name="Glockner F.O."/>
            <person name="Crowley S.P."/>
            <person name="O'Sullivan O."/>
            <person name="Cotter P.D."/>
            <person name="Adams C."/>
            <person name="Dobson A.D."/>
            <person name="O'Gara F."/>
        </authorList>
    </citation>
    <scope>NUCLEOTIDE SEQUENCE [LARGE SCALE GENOMIC DNA]</scope>
    <source>
        <strain evidence="1 2">Ad2</strain>
    </source>
</reference>
<gene>
    <name evidence="1" type="ORF">PsAD2_02675</name>
</gene>
<comment type="caution">
    <text evidence="1">The sequence shown here is derived from an EMBL/GenBank/DDBJ whole genome shotgun (WGS) entry which is preliminary data.</text>
</comment>
<dbReference type="Proteomes" id="UP000076577">
    <property type="component" value="Unassembled WGS sequence"/>
</dbReference>
<accession>A0A165XQG9</accession>
<dbReference type="STRING" id="989403.SAMN05421798_106305"/>
<keyword evidence="2" id="KW-1185">Reference proteome</keyword>
<dbReference type="PATRIC" id="fig|989403.3.peg.2870"/>
<organism evidence="1 2">
    <name type="scientific">Pseudovibrio axinellae</name>
    <dbReference type="NCBI Taxonomy" id="989403"/>
    <lineage>
        <taxon>Bacteria</taxon>
        <taxon>Pseudomonadati</taxon>
        <taxon>Pseudomonadota</taxon>
        <taxon>Alphaproteobacteria</taxon>
        <taxon>Hyphomicrobiales</taxon>
        <taxon>Stappiaceae</taxon>
        <taxon>Pseudovibrio</taxon>
    </lineage>
</organism>
<protein>
    <recommendedName>
        <fullName evidence="3">Prolyl 4-hydroxylase alpha subunit Fe(2+) 2OG dioxygenase domain-containing protein</fullName>
    </recommendedName>
</protein>
<dbReference type="EMBL" id="LMCB01000024">
    <property type="protein sequence ID" value="KZL17942.1"/>
    <property type="molecule type" value="Genomic_DNA"/>
</dbReference>
<evidence type="ECO:0000313" key="2">
    <source>
        <dbReference type="Proteomes" id="UP000076577"/>
    </source>
</evidence>
<dbReference type="RefSeq" id="WP_068006638.1">
    <property type="nucleotide sequence ID" value="NZ_FOFM01000006.1"/>
</dbReference>
<name>A0A165XQG9_9HYPH</name>